<dbReference type="GO" id="GO:0016020">
    <property type="term" value="C:membrane"/>
    <property type="evidence" value="ECO:0007669"/>
    <property type="project" value="UniProtKB-SubCell"/>
</dbReference>
<feature type="transmembrane region" description="Helical" evidence="8">
    <location>
        <begin position="343"/>
        <end position="363"/>
    </location>
</feature>
<dbReference type="InterPro" id="IPR011701">
    <property type="entry name" value="MFS"/>
</dbReference>
<dbReference type="EMBL" id="FO082872">
    <property type="protein sequence ID" value="CCF73370.1"/>
    <property type="molecule type" value="Genomic_DNA"/>
</dbReference>
<dbReference type="SUPFAM" id="SSF103473">
    <property type="entry name" value="MFS general substrate transporter"/>
    <property type="match status" value="1"/>
</dbReference>
<dbReference type="PANTHER" id="PTHR20772:SF2">
    <property type="entry name" value="PROTEIN FMP42"/>
    <property type="match status" value="1"/>
</dbReference>
<name>I7IQ06_BABMR</name>
<evidence type="ECO:0000256" key="7">
    <source>
        <dbReference type="ARBA" id="ARBA00023136"/>
    </source>
</evidence>
<reference evidence="9 10" key="3">
    <citation type="journal article" date="2016" name="Sci. Rep.">
        <title>Genome-wide diversity and gene expression profiling of Babesia microti isolates identify polymorphic genes that mediate host-pathogen interactions.</title>
        <authorList>
            <person name="Silva J.C."/>
            <person name="Cornillot E."/>
            <person name="McCracken C."/>
            <person name="Usmani-Brown S."/>
            <person name="Dwivedi A."/>
            <person name="Ifeonu O.O."/>
            <person name="Crabtree J."/>
            <person name="Gotia H.T."/>
            <person name="Virji A.Z."/>
            <person name="Reynes C."/>
            <person name="Colinge J."/>
            <person name="Kumar V."/>
            <person name="Lawres L."/>
            <person name="Pazzi J.E."/>
            <person name="Pablo J.V."/>
            <person name="Hung C."/>
            <person name="Brancato J."/>
            <person name="Kumari P."/>
            <person name="Orvis J."/>
            <person name="Tretina K."/>
            <person name="Chibucos M."/>
            <person name="Ott S."/>
            <person name="Sadzewicz L."/>
            <person name="Sengamalay N."/>
            <person name="Shetty A.C."/>
            <person name="Su Q."/>
            <person name="Tallon L."/>
            <person name="Fraser C.M."/>
            <person name="Frutos R."/>
            <person name="Molina D.M."/>
            <person name="Krause P.J."/>
            <person name="Ben Mamoun C."/>
        </authorList>
    </citation>
    <scope>NUCLEOTIDE SEQUENCE [LARGE SCALE GENOMIC DNA]</scope>
    <source>
        <strain evidence="9 10">RI</strain>
    </source>
</reference>
<dbReference type="InterPro" id="IPR036259">
    <property type="entry name" value="MFS_trans_sf"/>
</dbReference>
<protein>
    <submittedName>
        <fullName evidence="9">Uncharacterized protein</fullName>
    </submittedName>
</protein>
<dbReference type="Pfam" id="PF07690">
    <property type="entry name" value="MFS_1"/>
    <property type="match status" value="1"/>
</dbReference>
<keyword evidence="6 8" id="KW-1133">Transmembrane helix</keyword>
<evidence type="ECO:0000256" key="8">
    <source>
        <dbReference type="SAM" id="Phobius"/>
    </source>
</evidence>
<keyword evidence="7 8" id="KW-0472">Membrane</keyword>
<sequence>MADETSYTLPGTIGYSKTKYIYQSTPHRINRYVILIAYLLCLTCGCTYYSWVSLTDYLILGGKFEWVCTEDEIKTNSESSVKCRDQMISIHEGISLIKGVDFSVTFFASLASDKWRPNVMMIFGVFLVIIGWLIISFANSSIYMYLSFVIIGIASAMLYFPVLNIFNLFSDYGSSVISAIIAIGESISHASIFIMKTVVLYMHSGKSGFSTVTNCYVGSFLVICLFGAVICMPGAPFKDQLELGEDIGGGNNEASTNSETLSHFQKYMKQDTTKLDLLPSLLGAKLHLSAISLTLTSLYSTYFYAYFYEKYNKMEGVLNFYSILALAFPFIGIPIGIFHDKGYSHWILIIQQMLAFIACLLLKFLPNSTLLGYVSSLCVLPFTSMQETGLILYVENNYRAKYLSTLVSSMYTCGGILELLSLLLGSFMCSEEASFNIIFIIIVFNTIILCGLAYLYKGNRCTDESDSLSVQGA</sequence>
<comment type="similarity">
    <text evidence="2">Belongs to the SLC43A transporter (TC 2.A.1.44) family.</text>
</comment>
<dbReference type="InterPro" id="IPR052599">
    <property type="entry name" value="SLC43A_AATransporter"/>
</dbReference>
<evidence type="ECO:0000313" key="10">
    <source>
        <dbReference type="Proteomes" id="UP000002899"/>
    </source>
</evidence>
<keyword evidence="5" id="KW-0029">Amino-acid transport</keyword>
<evidence type="ECO:0000256" key="1">
    <source>
        <dbReference type="ARBA" id="ARBA00004141"/>
    </source>
</evidence>
<feature type="transmembrane region" description="Helical" evidence="8">
    <location>
        <begin position="286"/>
        <end position="305"/>
    </location>
</feature>
<feature type="transmembrane region" description="Helical" evidence="8">
    <location>
        <begin position="115"/>
        <end position="135"/>
    </location>
</feature>
<dbReference type="GeneID" id="24423994"/>
<dbReference type="Gene3D" id="1.20.1250.20">
    <property type="entry name" value="MFS general substrate transporter like domains"/>
    <property type="match status" value="1"/>
</dbReference>
<dbReference type="PANTHER" id="PTHR20772">
    <property type="entry name" value="PROTEIN FMP42"/>
    <property type="match status" value="1"/>
</dbReference>
<feature type="transmembrane region" description="Helical" evidence="8">
    <location>
        <begin position="317"/>
        <end position="337"/>
    </location>
</feature>
<keyword evidence="3" id="KW-0813">Transport</keyword>
<dbReference type="OrthoDB" id="330047at2759"/>
<evidence type="ECO:0000256" key="5">
    <source>
        <dbReference type="ARBA" id="ARBA00022970"/>
    </source>
</evidence>
<feature type="transmembrane region" description="Helical" evidence="8">
    <location>
        <begin position="142"/>
        <end position="160"/>
    </location>
</feature>
<feature type="transmembrane region" description="Helical" evidence="8">
    <location>
        <begin position="437"/>
        <end position="456"/>
    </location>
</feature>
<evidence type="ECO:0000313" key="9">
    <source>
        <dbReference type="EMBL" id="CCF73370.1"/>
    </source>
</evidence>
<organism evidence="9 10">
    <name type="scientific">Babesia microti (strain RI)</name>
    <dbReference type="NCBI Taxonomy" id="1133968"/>
    <lineage>
        <taxon>Eukaryota</taxon>
        <taxon>Sar</taxon>
        <taxon>Alveolata</taxon>
        <taxon>Apicomplexa</taxon>
        <taxon>Aconoidasida</taxon>
        <taxon>Piroplasmida</taxon>
        <taxon>Babesiidae</taxon>
        <taxon>Babesia</taxon>
    </lineage>
</organism>
<gene>
    <name evidence="9" type="ORF">BMR1_02g01030</name>
</gene>
<reference evidence="9 10" key="1">
    <citation type="journal article" date="2012" name="Nucleic Acids Res.">
        <title>Sequencing of the smallest Apicomplexan genome from the human pathogen Babesia microti.</title>
        <authorList>
            <person name="Cornillot E."/>
            <person name="Hadj-Kaddour K."/>
            <person name="Dassouli A."/>
            <person name="Noel B."/>
            <person name="Ranwez V."/>
            <person name="Vacherie B."/>
            <person name="Augagneur Y."/>
            <person name="Bres V."/>
            <person name="Duclos A."/>
            <person name="Randazzo S."/>
            <person name="Carcy B."/>
            <person name="Debierre-Grockiego F."/>
            <person name="Delbecq S."/>
            <person name="Moubri-Menage K."/>
            <person name="Shams-Eldin H."/>
            <person name="Usmani-Brown S."/>
            <person name="Bringaud F."/>
            <person name="Wincker P."/>
            <person name="Vivares C.P."/>
            <person name="Schwarz R.T."/>
            <person name="Schetters T.P."/>
            <person name="Krause P.J."/>
            <person name="Gorenflot A."/>
            <person name="Berry V."/>
            <person name="Barbe V."/>
            <person name="Ben Mamoun C."/>
        </authorList>
    </citation>
    <scope>NUCLEOTIDE SEQUENCE [LARGE SCALE GENOMIC DNA]</scope>
    <source>
        <strain evidence="9 10">RI</strain>
    </source>
</reference>
<keyword evidence="4 8" id="KW-0812">Transmembrane</keyword>
<proteinExistence type="inferred from homology"/>
<dbReference type="RefSeq" id="XP_012647979.1">
    <property type="nucleotide sequence ID" value="XM_012792525.1"/>
</dbReference>
<evidence type="ECO:0000256" key="3">
    <source>
        <dbReference type="ARBA" id="ARBA00022448"/>
    </source>
</evidence>
<feature type="transmembrane region" description="Helical" evidence="8">
    <location>
        <begin position="172"/>
        <end position="194"/>
    </location>
</feature>
<evidence type="ECO:0000256" key="2">
    <source>
        <dbReference type="ARBA" id="ARBA00006595"/>
    </source>
</evidence>
<dbReference type="GO" id="GO:0006865">
    <property type="term" value="P:amino acid transport"/>
    <property type="evidence" value="ECO:0007669"/>
    <property type="project" value="UniProtKB-KW"/>
</dbReference>
<comment type="subcellular location">
    <subcellularLocation>
        <location evidence="1">Membrane</location>
        <topology evidence="1">Multi-pass membrane protein</topology>
    </subcellularLocation>
</comment>
<dbReference type="VEuPathDB" id="PiroplasmaDB:BMR1_02g01030"/>
<evidence type="ECO:0000256" key="4">
    <source>
        <dbReference type="ARBA" id="ARBA00022692"/>
    </source>
</evidence>
<feature type="transmembrane region" description="Helical" evidence="8">
    <location>
        <begin position="215"/>
        <end position="235"/>
    </location>
</feature>
<dbReference type="GO" id="GO:0022857">
    <property type="term" value="F:transmembrane transporter activity"/>
    <property type="evidence" value="ECO:0007669"/>
    <property type="project" value="InterPro"/>
</dbReference>
<evidence type="ECO:0000256" key="6">
    <source>
        <dbReference type="ARBA" id="ARBA00022989"/>
    </source>
</evidence>
<dbReference type="Proteomes" id="UP000002899">
    <property type="component" value="Chromosome II"/>
</dbReference>
<dbReference type="AlphaFoldDB" id="I7IQ06"/>
<keyword evidence="10" id="KW-1185">Reference proteome</keyword>
<feature type="transmembrane region" description="Helical" evidence="8">
    <location>
        <begin position="406"/>
        <end position="425"/>
    </location>
</feature>
<dbReference type="KEGG" id="bmic:BMR1_02g01030"/>
<feature type="transmembrane region" description="Helical" evidence="8">
    <location>
        <begin position="32"/>
        <end position="51"/>
    </location>
</feature>
<reference evidence="9 10" key="2">
    <citation type="journal article" date="2013" name="PLoS ONE">
        <title>Whole genome mapping and re-organization of the nuclear and mitochondrial genomes of Babesia microti isolates.</title>
        <authorList>
            <person name="Cornillot E."/>
            <person name="Dassouli A."/>
            <person name="Garg A."/>
            <person name="Pachikara N."/>
            <person name="Randazzo S."/>
            <person name="Depoix D."/>
            <person name="Carcy B."/>
            <person name="Delbecq S."/>
            <person name="Frutos R."/>
            <person name="Silva J.C."/>
            <person name="Sutton R."/>
            <person name="Krause P.J."/>
            <person name="Mamoun C.B."/>
        </authorList>
    </citation>
    <scope>NUCLEOTIDE SEQUENCE [LARGE SCALE GENOMIC DNA]</scope>
    <source>
        <strain evidence="9 10">RI</strain>
    </source>
</reference>
<accession>I7IQ06</accession>
<dbReference type="OMA" id="CAASIYT"/>